<organism evidence="1">
    <name type="scientific">marine sediment metagenome</name>
    <dbReference type="NCBI Taxonomy" id="412755"/>
    <lineage>
        <taxon>unclassified sequences</taxon>
        <taxon>metagenomes</taxon>
        <taxon>ecological metagenomes</taxon>
    </lineage>
</organism>
<dbReference type="AlphaFoldDB" id="A0A0F8YY21"/>
<protein>
    <submittedName>
        <fullName evidence="1">Uncharacterized protein</fullName>
    </submittedName>
</protein>
<name>A0A0F8YY21_9ZZZZ</name>
<evidence type="ECO:0000313" key="1">
    <source>
        <dbReference type="EMBL" id="KKK58924.1"/>
    </source>
</evidence>
<feature type="non-terminal residue" evidence="1">
    <location>
        <position position="43"/>
    </location>
</feature>
<comment type="caution">
    <text evidence="1">The sequence shown here is derived from an EMBL/GenBank/DDBJ whole genome shotgun (WGS) entry which is preliminary data.</text>
</comment>
<proteinExistence type="predicted"/>
<reference evidence="1" key="1">
    <citation type="journal article" date="2015" name="Nature">
        <title>Complex archaea that bridge the gap between prokaryotes and eukaryotes.</title>
        <authorList>
            <person name="Spang A."/>
            <person name="Saw J.H."/>
            <person name="Jorgensen S.L."/>
            <person name="Zaremba-Niedzwiedzka K."/>
            <person name="Martijn J."/>
            <person name="Lind A.E."/>
            <person name="van Eijk R."/>
            <person name="Schleper C."/>
            <person name="Guy L."/>
            <person name="Ettema T.J."/>
        </authorList>
    </citation>
    <scope>NUCLEOTIDE SEQUENCE</scope>
</reference>
<accession>A0A0F8YY21</accession>
<sequence>MPPLFITDANADEQVRNRLARLDGKHLYGTDGCTLRKTPYGHI</sequence>
<dbReference type="EMBL" id="LAZR01063735">
    <property type="protein sequence ID" value="KKK58924.1"/>
    <property type="molecule type" value="Genomic_DNA"/>
</dbReference>
<gene>
    <name evidence="1" type="ORF">LCGC14_3039510</name>
</gene>